<accession>A0ABX3CS65</accession>
<organism evidence="3 4">
    <name type="scientific">Planococcus salinarum</name>
    <dbReference type="NCBI Taxonomy" id="622695"/>
    <lineage>
        <taxon>Bacteria</taxon>
        <taxon>Bacillati</taxon>
        <taxon>Bacillota</taxon>
        <taxon>Bacilli</taxon>
        <taxon>Bacillales</taxon>
        <taxon>Caryophanaceae</taxon>
        <taxon>Planococcus</taxon>
    </lineage>
</organism>
<feature type="transmembrane region" description="Helical" evidence="2">
    <location>
        <begin position="47"/>
        <end position="69"/>
    </location>
</feature>
<sequence>MPNNKWDEENIENLLKDFPAIKDERSKEDVYKCLKQARKPQKKTRHWIPYLVAALAFITFGVLLASMLGQNSNDSAFEMSSSEGEGAEESMAESGDANSAAVEESAGDEAETAVTDSSETTDSEEGSEAVTSAENTGEEAELSLYADQLDGMSFSQSDLRRMRW</sequence>
<gene>
    <name evidence="3" type="ORF">BB776_04810</name>
</gene>
<evidence type="ECO:0000256" key="1">
    <source>
        <dbReference type="SAM" id="MobiDB-lite"/>
    </source>
</evidence>
<feature type="compositionally biased region" description="Low complexity" evidence="1">
    <location>
        <begin position="75"/>
        <end position="84"/>
    </location>
</feature>
<feature type="region of interest" description="Disordered" evidence="1">
    <location>
        <begin position="73"/>
        <end position="147"/>
    </location>
</feature>
<keyword evidence="2" id="KW-0812">Transmembrane</keyword>
<evidence type="ECO:0000256" key="2">
    <source>
        <dbReference type="SAM" id="Phobius"/>
    </source>
</evidence>
<proteinExistence type="predicted"/>
<keyword evidence="4" id="KW-1185">Reference proteome</keyword>
<reference evidence="3" key="1">
    <citation type="submission" date="2016-07" db="EMBL/GenBank/DDBJ databases">
        <title>Draft genome Planococcus salivarum.</title>
        <authorList>
            <person name="See-Too W.S."/>
        </authorList>
    </citation>
    <scope>NUCLEOTIDE SEQUENCE [LARGE SCALE GENOMIC DNA]</scope>
    <source>
        <strain evidence="3">DSM 23820</strain>
    </source>
</reference>
<evidence type="ECO:0000313" key="4">
    <source>
        <dbReference type="Proteomes" id="UP000242153"/>
    </source>
</evidence>
<keyword evidence="2" id="KW-0472">Membrane</keyword>
<evidence type="ECO:0000313" key="3">
    <source>
        <dbReference type="EMBL" id="OHX48044.1"/>
    </source>
</evidence>
<comment type="caution">
    <text evidence="3">The sequence shown here is derived from an EMBL/GenBank/DDBJ whole genome shotgun (WGS) entry which is preliminary data.</text>
</comment>
<name>A0ABX3CS65_9BACL</name>
<dbReference type="EMBL" id="MBQG01000145">
    <property type="protein sequence ID" value="OHX48044.1"/>
    <property type="molecule type" value="Genomic_DNA"/>
</dbReference>
<dbReference type="Proteomes" id="UP000242153">
    <property type="component" value="Unassembled WGS sequence"/>
</dbReference>
<protein>
    <submittedName>
        <fullName evidence="3">Uncharacterized protein</fullName>
    </submittedName>
</protein>
<keyword evidence="2" id="KW-1133">Transmembrane helix</keyword>